<evidence type="ECO:0000313" key="12">
    <source>
        <dbReference type="Proteomes" id="UP000199170"/>
    </source>
</evidence>
<dbReference type="Pfam" id="PF00072">
    <property type="entry name" value="Response_reg"/>
    <property type="match status" value="1"/>
</dbReference>
<evidence type="ECO:0000259" key="10">
    <source>
        <dbReference type="PROSITE" id="PS50113"/>
    </source>
</evidence>
<evidence type="ECO:0000256" key="4">
    <source>
        <dbReference type="ARBA" id="ARBA00022679"/>
    </source>
</evidence>
<dbReference type="InterPro" id="IPR052162">
    <property type="entry name" value="Sensor_kinase/Photoreceptor"/>
</dbReference>
<dbReference type="InterPro" id="IPR013767">
    <property type="entry name" value="PAS_fold"/>
</dbReference>
<dbReference type="CDD" id="cd00130">
    <property type="entry name" value="PAS"/>
    <property type="match status" value="4"/>
</dbReference>
<feature type="domain" description="Response regulatory" evidence="8">
    <location>
        <begin position="9"/>
        <end position="125"/>
    </location>
</feature>
<dbReference type="PRINTS" id="PR00344">
    <property type="entry name" value="BCTRLSENSOR"/>
</dbReference>
<protein>
    <recommendedName>
        <fullName evidence="2">histidine kinase</fullName>
        <ecNumber evidence="2">2.7.13.3</ecNumber>
    </recommendedName>
</protein>
<feature type="modified residue" description="4-aspartylphosphate" evidence="6">
    <location>
        <position position="60"/>
    </location>
</feature>
<dbReference type="STRING" id="660517.SAMN04487946_104212"/>
<evidence type="ECO:0000256" key="3">
    <source>
        <dbReference type="ARBA" id="ARBA00022553"/>
    </source>
</evidence>
<feature type="domain" description="PAS" evidence="9">
    <location>
        <begin position="262"/>
        <end position="332"/>
    </location>
</feature>
<dbReference type="InterPro" id="IPR011006">
    <property type="entry name" value="CheY-like_superfamily"/>
</dbReference>
<evidence type="ECO:0000313" key="11">
    <source>
        <dbReference type="EMBL" id="SDX95263.1"/>
    </source>
</evidence>
<dbReference type="Proteomes" id="UP000199170">
    <property type="component" value="Unassembled WGS sequence"/>
</dbReference>
<evidence type="ECO:0000259" key="7">
    <source>
        <dbReference type="PROSITE" id="PS50109"/>
    </source>
</evidence>
<feature type="domain" description="PAC" evidence="10">
    <location>
        <begin position="337"/>
        <end position="389"/>
    </location>
</feature>
<dbReference type="GO" id="GO:0000160">
    <property type="term" value="P:phosphorelay signal transduction system"/>
    <property type="evidence" value="ECO:0007669"/>
    <property type="project" value="InterPro"/>
</dbReference>
<keyword evidence="12" id="KW-1185">Reference proteome</keyword>
<dbReference type="InterPro" id="IPR004358">
    <property type="entry name" value="Sig_transdc_His_kin-like_C"/>
</dbReference>
<dbReference type="EMBL" id="FNPB01000004">
    <property type="protein sequence ID" value="SDX95263.1"/>
    <property type="molecule type" value="Genomic_DNA"/>
</dbReference>
<dbReference type="RefSeq" id="WP_175454601.1">
    <property type="nucleotide sequence ID" value="NZ_FNPB01000004.1"/>
</dbReference>
<evidence type="ECO:0000256" key="5">
    <source>
        <dbReference type="ARBA" id="ARBA00022777"/>
    </source>
</evidence>
<dbReference type="InterPro" id="IPR035965">
    <property type="entry name" value="PAS-like_dom_sf"/>
</dbReference>
<dbReference type="Gene3D" id="3.30.565.10">
    <property type="entry name" value="Histidine kinase-like ATPase, C-terminal domain"/>
    <property type="match status" value="1"/>
</dbReference>
<dbReference type="Gene3D" id="3.30.450.20">
    <property type="entry name" value="PAS domain"/>
    <property type="match status" value="4"/>
</dbReference>
<dbReference type="SMART" id="SM00086">
    <property type="entry name" value="PAC"/>
    <property type="match status" value="4"/>
</dbReference>
<dbReference type="SMART" id="SM00091">
    <property type="entry name" value="PAS"/>
    <property type="match status" value="4"/>
</dbReference>
<name>A0A1H3FVY7_9EURY</name>
<evidence type="ECO:0000256" key="2">
    <source>
        <dbReference type="ARBA" id="ARBA00012438"/>
    </source>
</evidence>
<dbReference type="Pfam" id="PF02518">
    <property type="entry name" value="HATPase_c"/>
    <property type="match status" value="1"/>
</dbReference>
<accession>A0A1H3FVY7</accession>
<evidence type="ECO:0000259" key="9">
    <source>
        <dbReference type="PROSITE" id="PS50112"/>
    </source>
</evidence>
<dbReference type="SUPFAM" id="SSF52172">
    <property type="entry name" value="CheY-like"/>
    <property type="match status" value="1"/>
</dbReference>
<keyword evidence="5" id="KW-0418">Kinase</keyword>
<dbReference type="CDD" id="cd00156">
    <property type="entry name" value="REC"/>
    <property type="match status" value="1"/>
</dbReference>
<feature type="domain" description="PAS" evidence="9">
    <location>
        <begin position="140"/>
        <end position="210"/>
    </location>
</feature>
<dbReference type="OrthoDB" id="8127at2157"/>
<dbReference type="InterPro" id="IPR001610">
    <property type="entry name" value="PAC"/>
</dbReference>
<dbReference type="SMART" id="SM00448">
    <property type="entry name" value="REC"/>
    <property type="match status" value="1"/>
</dbReference>
<dbReference type="AlphaFoldDB" id="A0A1H3FVY7"/>
<dbReference type="InterPro" id="IPR000014">
    <property type="entry name" value="PAS"/>
</dbReference>
<dbReference type="SMART" id="SM00387">
    <property type="entry name" value="HATPase_c"/>
    <property type="match status" value="1"/>
</dbReference>
<feature type="domain" description="Histidine kinase" evidence="7">
    <location>
        <begin position="632"/>
        <end position="835"/>
    </location>
</feature>
<dbReference type="InterPro" id="IPR036890">
    <property type="entry name" value="HATPase_C_sf"/>
</dbReference>
<feature type="domain" description="PAS" evidence="9">
    <location>
        <begin position="390"/>
        <end position="436"/>
    </location>
</feature>
<evidence type="ECO:0000256" key="1">
    <source>
        <dbReference type="ARBA" id="ARBA00000085"/>
    </source>
</evidence>
<dbReference type="PANTHER" id="PTHR43304">
    <property type="entry name" value="PHYTOCHROME-LIKE PROTEIN CPH1"/>
    <property type="match status" value="1"/>
</dbReference>
<dbReference type="PROSITE" id="PS50109">
    <property type="entry name" value="HIS_KIN"/>
    <property type="match status" value="1"/>
</dbReference>
<comment type="catalytic activity">
    <reaction evidence="1">
        <text>ATP + protein L-histidine = ADP + protein N-phospho-L-histidine.</text>
        <dbReference type="EC" id="2.7.13.3"/>
    </reaction>
</comment>
<dbReference type="Gene3D" id="3.40.50.2300">
    <property type="match status" value="1"/>
</dbReference>
<dbReference type="InterPro" id="IPR005467">
    <property type="entry name" value="His_kinase_dom"/>
</dbReference>
<dbReference type="Pfam" id="PF00989">
    <property type="entry name" value="PAS"/>
    <property type="match status" value="1"/>
</dbReference>
<dbReference type="NCBIfam" id="TIGR00229">
    <property type="entry name" value="sensory_box"/>
    <property type="match status" value="4"/>
</dbReference>
<dbReference type="InterPro" id="IPR013656">
    <property type="entry name" value="PAS_4"/>
</dbReference>
<dbReference type="SUPFAM" id="SSF55874">
    <property type="entry name" value="ATPase domain of HSP90 chaperone/DNA topoisomerase II/histidine kinase"/>
    <property type="match status" value="1"/>
</dbReference>
<evidence type="ECO:0000256" key="6">
    <source>
        <dbReference type="PROSITE-ProRule" id="PRU00169"/>
    </source>
</evidence>
<gene>
    <name evidence="11" type="ORF">SAMN04487946_104212</name>
</gene>
<feature type="domain" description="PAS" evidence="9">
    <location>
        <begin position="502"/>
        <end position="572"/>
    </location>
</feature>
<keyword evidence="3 6" id="KW-0597">Phosphoprotein</keyword>
<dbReference type="InterPro" id="IPR000700">
    <property type="entry name" value="PAS-assoc_C"/>
</dbReference>
<dbReference type="EC" id="2.7.13.3" evidence="2"/>
<dbReference type="Pfam" id="PF08447">
    <property type="entry name" value="PAS_3"/>
    <property type="match status" value="1"/>
</dbReference>
<dbReference type="GO" id="GO:0004673">
    <property type="term" value="F:protein histidine kinase activity"/>
    <property type="evidence" value="ECO:0007669"/>
    <property type="project" value="UniProtKB-EC"/>
</dbReference>
<dbReference type="Pfam" id="PF08448">
    <property type="entry name" value="PAS_4"/>
    <property type="match status" value="1"/>
</dbReference>
<dbReference type="GO" id="GO:0006355">
    <property type="term" value="P:regulation of DNA-templated transcription"/>
    <property type="evidence" value="ECO:0007669"/>
    <property type="project" value="InterPro"/>
</dbReference>
<keyword evidence="4" id="KW-0808">Transferase</keyword>
<organism evidence="11 12">
    <name type="scientific">Halobellus clavatus</name>
    <dbReference type="NCBI Taxonomy" id="660517"/>
    <lineage>
        <taxon>Archaea</taxon>
        <taxon>Methanobacteriati</taxon>
        <taxon>Methanobacteriota</taxon>
        <taxon>Stenosarchaea group</taxon>
        <taxon>Halobacteria</taxon>
        <taxon>Halobacteriales</taxon>
        <taxon>Haloferacaceae</taxon>
        <taxon>Halobellus</taxon>
    </lineage>
</organism>
<reference evidence="12" key="1">
    <citation type="submission" date="2016-10" db="EMBL/GenBank/DDBJ databases">
        <authorList>
            <person name="Varghese N."/>
            <person name="Submissions S."/>
        </authorList>
    </citation>
    <scope>NUCLEOTIDE SEQUENCE [LARGE SCALE GENOMIC DNA]</scope>
    <source>
        <strain evidence="12">CGMCC 1.10118</strain>
    </source>
</reference>
<dbReference type="PROSITE" id="PS50110">
    <property type="entry name" value="RESPONSE_REGULATORY"/>
    <property type="match status" value="1"/>
</dbReference>
<proteinExistence type="predicted"/>
<feature type="domain" description="PAC" evidence="10">
    <location>
        <begin position="213"/>
        <end position="265"/>
    </location>
</feature>
<dbReference type="SUPFAM" id="SSF55785">
    <property type="entry name" value="PYP-like sensor domain (PAS domain)"/>
    <property type="match status" value="4"/>
</dbReference>
<feature type="domain" description="PAC" evidence="10">
    <location>
        <begin position="577"/>
        <end position="628"/>
    </location>
</feature>
<sequence>MVAVEEPIQVLHVDDAPDFNELIRNILQNEKEQLAIETATTVEEGLAILADRPPDCIISDYDLPGRGGIEFLEAVREQYPDLPFILYTGRGSEKVASEAISAGVTGYLRKETGTEQFHLLATRIENLVAKYRLERTAERREERLKLFFDESPLGAIQWDEEFKFKRLNERAEEILGYEEAEIRGEPWEVIVDDDDHSRVEDAVSDLLEADGGRHVINRNVRKDGEVRTVEWHNRAVTNEDGEVRSIFSKFQDITDRENRKRELEEHETIIDALTDAVYVIDENGRFTYVNDEFVELTGYDRETIVGNTPSLIKTDDAVERAERALGRLLSSGGPETITFEVTLQPRDGEPIICEDHMGVLPYDGDNFEGSVGTLRDITEEKERKRQLQEERDRFRSVFNDAFDAMVIIDDDRRYIDVNEQATELFGLTREELIGKSIDTSAPGSSKFKEAWQEIQTSKRDRGTARISRPDGTERLVEYAASADIVPGQHLVILRDVTDHRRRERRFQALVEESSDVISVVDDSGRFQYQSPSLERILGYDPDEVIGDTVWEYIHPADRDAVREAFEAWVEDSEQVPKGIEYRAQHADGYWRWMEAYGSRQIETPTVGGYVINSRDVTERKERQQQLKILDRVLRHNLRNDMNVIRGAAETIRSDADSKIARSAQQIIEISDRLIKAAEKERRIAGLLEESPDPEEISLKPILQSVVTNVRAEHPRATLSVQCPEGVSVQATRRLQRAIKELVTNAIVHDKSESPEAAVSVVQRGESIRVEIADHGPAIPEMERDILLGNEERTPLYHGSGFGLWLVQVVVSRSGGSISFEQNEPTGNVVALELPS</sequence>
<dbReference type="PANTHER" id="PTHR43304:SF1">
    <property type="entry name" value="PAC DOMAIN-CONTAINING PROTEIN"/>
    <property type="match status" value="1"/>
</dbReference>
<dbReference type="Pfam" id="PF13426">
    <property type="entry name" value="PAS_9"/>
    <property type="match status" value="1"/>
</dbReference>
<dbReference type="InterPro" id="IPR013655">
    <property type="entry name" value="PAS_fold_3"/>
</dbReference>
<dbReference type="InterPro" id="IPR001789">
    <property type="entry name" value="Sig_transdc_resp-reg_receiver"/>
</dbReference>
<evidence type="ECO:0000259" key="8">
    <source>
        <dbReference type="PROSITE" id="PS50110"/>
    </source>
</evidence>
<dbReference type="PROSITE" id="PS50113">
    <property type="entry name" value="PAC"/>
    <property type="match status" value="3"/>
</dbReference>
<dbReference type="InterPro" id="IPR003594">
    <property type="entry name" value="HATPase_dom"/>
</dbReference>
<dbReference type="PROSITE" id="PS50112">
    <property type="entry name" value="PAS"/>
    <property type="match status" value="4"/>
</dbReference>